<protein>
    <submittedName>
        <fullName evidence="3">Tripartite tricarboxylate transporter substrate binding protein</fullName>
    </submittedName>
</protein>
<feature type="chain" id="PRO_5031436045" evidence="2">
    <location>
        <begin position="27"/>
        <end position="355"/>
    </location>
</feature>
<dbReference type="Proteomes" id="UP000502415">
    <property type="component" value="Chromosome"/>
</dbReference>
<dbReference type="Gene3D" id="3.40.190.10">
    <property type="entry name" value="Periplasmic binding protein-like II"/>
    <property type="match status" value="1"/>
</dbReference>
<evidence type="ECO:0000313" key="3">
    <source>
        <dbReference type="EMBL" id="QJE01182.1"/>
    </source>
</evidence>
<dbReference type="RefSeq" id="WP_170203210.1">
    <property type="nucleotide sequence ID" value="NZ_CP051685.1"/>
</dbReference>
<feature type="signal peptide" evidence="2">
    <location>
        <begin position="1"/>
        <end position="26"/>
    </location>
</feature>
<organism evidence="3 4">
    <name type="scientific">Massilia forsythiae</name>
    <dbReference type="NCBI Taxonomy" id="2728020"/>
    <lineage>
        <taxon>Bacteria</taxon>
        <taxon>Pseudomonadati</taxon>
        <taxon>Pseudomonadota</taxon>
        <taxon>Betaproteobacteria</taxon>
        <taxon>Burkholderiales</taxon>
        <taxon>Oxalobacteraceae</taxon>
        <taxon>Telluria group</taxon>
        <taxon>Massilia</taxon>
    </lineage>
</organism>
<proteinExistence type="inferred from homology"/>
<sequence>MTILRTFLTPALLAATGLWLAAGASAASTFQPAEAECLIPSKPGGAMDLTCKLAVHALDDARAADKAAVPGPAVPEAAVPRLKLSYLPGGIGAVAWHTLVSQRRTEANTLVAFSGGSLLNLAQGKFGKAGPDDVRWVAALGADYGMIAVRADSPYRSLKELVAALRRDPQRVLVGMSGTIGSQDWMKMALLARLAGIDPRKLRFVALEGGGETFTAMQADYVQVVSGDVSEAALYAGPGKVRVLAVLSETRLPGVLAGVPTAREQGYDLVWPVIRGLWMGPGVADADYRRWVSAFERVQADPGFARRREQAGLYPFSLTGDALTRYIRQAVVHYNHLAREFNLVRERQGDTATGH</sequence>
<dbReference type="SUPFAM" id="SSF53850">
    <property type="entry name" value="Periplasmic binding protein-like II"/>
    <property type="match status" value="1"/>
</dbReference>
<dbReference type="InterPro" id="IPR005064">
    <property type="entry name" value="BUG"/>
</dbReference>
<reference evidence="3 4" key="1">
    <citation type="submission" date="2020-04" db="EMBL/GenBank/DDBJ databases">
        <title>Genome sequencing of novel species.</title>
        <authorList>
            <person name="Heo J."/>
            <person name="Kim S.-J."/>
            <person name="Kim J.-S."/>
            <person name="Hong S.-B."/>
            <person name="Kwon S.-W."/>
        </authorList>
    </citation>
    <scope>NUCLEOTIDE SEQUENCE [LARGE SCALE GENOMIC DNA]</scope>
    <source>
        <strain evidence="3 4">GN2-R2</strain>
    </source>
</reference>
<dbReference type="InterPro" id="IPR042100">
    <property type="entry name" value="Bug_dom1"/>
</dbReference>
<keyword evidence="4" id="KW-1185">Reference proteome</keyword>
<gene>
    <name evidence="3" type="ORF">HH212_15010</name>
</gene>
<dbReference type="PIRSF" id="PIRSF017082">
    <property type="entry name" value="YflP"/>
    <property type="match status" value="1"/>
</dbReference>
<evidence type="ECO:0000256" key="1">
    <source>
        <dbReference type="ARBA" id="ARBA00006987"/>
    </source>
</evidence>
<dbReference type="KEGG" id="mfy:HH212_15010"/>
<dbReference type="PANTHER" id="PTHR42928:SF3">
    <property type="entry name" value="UPF0065 PROTEIN YFLP"/>
    <property type="match status" value="1"/>
</dbReference>
<dbReference type="PANTHER" id="PTHR42928">
    <property type="entry name" value="TRICARBOXYLATE-BINDING PROTEIN"/>
    <property type="match status" value="1"/>
</dbReference>
<accession>A0A7Z2ZUL5</accession>
<name>A0A7Z2ZUL5_9BURK</name>
<dbReference type="CDD" id="cd07012">
    <property type="entry name" value="PBP2_Bug_TTT"/>
    <property type="match status" value="1"/>
</dbReference>
<dbReference type="EMBL" id="CP051685">
    <property type="protein sequence ID" value="QJE01182.1"/>
    <property type="molecule type" value="Genomic_DNA"/>
</dbReference>
<dbReference type="Pfam" id="PF03401">
    <property type="entry name" value="TctC"/>
    <property type="match status" value="1"/>
</dbReference>
<comment type="similarity">
    <text evidence="1">Belongs to the UPF0065 (bug) family.</text>
</comment>
<keyword evidence="2" id="KW-0732">Signal</keyword>
<evidence type="ECO:0000256" key="2">
    <source>
        <dbReference type="SAM" id="SignalP"/>
    </source>
</evidence>
<dbReference type="AlphaFoldDB" id="A0A7Z2ZUL5"/>
<dbReference type="Gene3D" id="3.40.190.150">
    <property type="entry name" value="Bordetella uptake gene, domain 1"/>
    <property type="match status" value="1"/>
</dbReference>
<evidence type="ECO:0000313" key="4">
    <source>
        <dbReference type="Proteomes" id="UP000502415"/>
    </source>
</evidence>